<evidence type="ECO:0000259" key="2">
    <source>
        <dbReference type="PROSITE" id="PS50975"/>
    </source>
</evidence>
<accession>A0A7K1UKK5</accession>
<sequence length="380" mass="41482">MDRALRDGYEVHRSALAHGYDVVLLPRQVMEVEHEPTGVKTAFSHGIPQQTTLAAVTYAQDVRMRRDMVMRAGYAVPTGATFSMGGSLKAAFRYAEEKLGFPVVMKPAVGDNTIDVISGINNVEELQRAVEFFYTPPTERPGYTRAAYALTELREPGITEDGRVVVPPGYRFLLEKQVAGEYLRFLVLDGEIINVLHCPDGPWRSSPEAIRDITAEVHPSLNQIAAGVTAAIPGISLAAIDLVVADHTKPAEAADAPVVEYSERPWLQVQHACDAALAQQLADRILAFGLDSPLTDLRSTVRVEFQIYGSVHPQDLLVALSEEFAEAEVSGRAELEDQAMGTITGEVTGDPAEIARIMEELLDTGIRGQRAMLVETRHAP</sequence>
<dbReference type="EMBL" id="WRPM01000084">
    <property type="protein sequence ID" value="MVT27000.1"/>
    <property type="molecule type" value="Genomic_DNA"/>
</dbReference>
<keyword evidence="4" id="KW-1185">Reference proteome</keyword>
<gene>
    <name evidence="3" type="ORF">GNZ21_11625</name>
</gene>
<dbReference type="Proteomes" id="UP000460157">
    <property type="component" value="Unassembled WGS sequence"/>
</dbReference>
<comment type="caution">
    <text evidence="3">The sequence shown here is derived from an EMBL/GenBank/DDBJ whole genome shotgun (WGS) entry which is preliminary data.</text>
</comment>
<dbReference type="GO" id="GO:0046872">
    <property type="term" value="F:metal ion binding"/>
    <property type="evidence" value="ECO:0007669"/>
    <property type="project" value="InterPro"/>
</dbReference>
<evidence type="ECO:0000313" key="3">
    <source>
        <dbReference type="EMBL" id="MVT27000.1"/>
    </source>
</evidence>
<dbReference type="AlphaFoldDB" id="A0A7K1UKK5"/>
<protein>
    <recommendedName>
        <fullName evidence="2">ATP-grasp domain-containing protein</fullName>
    </recommendedName>
</protein>
<feature type="domain" description="ATP-grasp" evidence="2">
    <location>
        <begin position="66"/>
        <end position="290"/>
    </location>
</feature>
<reference evidence="3 4" key="1">
    <citation type="submission" date="2019-12" db="EMBL/GenBank/DDBJ databases">
        <title>Nesterenkonia muleiensis sp. nov., a novel actinobacterium isolated from sap of Populus euphratica.</title>
        <authorList>
            <person name="Wang R."/>
        </authorList>
    </citation>
    <scope>NUCLEOTIDE SEQUENCE [LARGE SCALE GENOMIC DNA]</scope>
    <source>
        <strain evidence="3 4">F10</strain>
    </source>
</reference>
<dbReference type="OrthoDB" id="4964598at2"/>
<name>A0A7K1UKK5_9MICC</name>
<dbReference type="PROSITE" id="PS50975">
    <property type="entry name" value="ATP_GRASP"/>
    <property type="match status" value="1"/>
</dbReference>
<keyword evidence="1" id="KW-0547">Nucleotide-binding</keyword>
<dbReference type="InterPro" id="IPR011761">
    <property type="entry name" value="ATP-grasp"/>
</dbReference>
<keyword evidence="1" id="KW-0067">ATP-binding</keyword>
<evidence type="ECO:0000313" key="4">
    <source>
        <dbReference type="Proteomes" id="UP000460157"/>
    </source>
</evidence>
<proteinExistence type="predicted"/>
<dbReference type="GO" id="GO:0005524">
    <property type="term" value="F:ATP binding"/>
    <property type="evidence" value="ECO:0007669"/>
    <property type="project" value="UniProtKB-UniRule"/>
</dbReference>
<evidence type="ECO:0000256" key="1">
    <source>
        <dbReference type="PROSITE-ProRule" id="PRU00409"/>
    </source>
</evidence>
<dbReference type="SUPFAM" id="SSF56059">
    <property type="entry name" value="Glutathione synthetase ATP-binding domain-like"/>
    <property type="match status" value="1"/>
</dbReference>
<organism evidence="3 4">
    <name type="scientific">Nesterenkonia alkaliphila</name>
    <dbReference type="NCBI Taxonomy" id="1463631"/>
    <lineage>
        <taxon>Bacteria</taxon>
        <taxon>Bacillati</taxon>
        <taxon>Actinomycetota</taxon>
        <taxon>Actinomycetes</taxon>
        <taxon>Micrococcales</taxon>
        <taxon>Micrococcaceae</taxon>
        <taxon>Nesterenkonia</taxon>
    </lineage>
</organism>
<dbReference type="RefSeq" id="WP_157324533.1">
    <property type="nucleotide sequence ID" value="NZ_BMFX01000030.1"/>
</dbReference>